<name>A0A1C5HT23_9ACTN</name>
<protein>
    <submittedName>
        <fullName evidence="3">WD40-like Beta Propeller Repeat</fullName>
    </submittedName>
</protein>
<dbReference type="SUPFAM" id="SSF82171">
    <property type="entry name" value="DPP6 N-terminal domain-like"/>
    <property type="match status" value="1"/>
</dbReference>
<organism evidence="3 4">
    <name type="scientific">Micromonospora inositola</name>
    <dbReference type="NCBI Taxonomy" id="47865"/>
    <lineage>
        <taxon>Bacteria</taxon>
        <taxon>Bacillati</taxon>
        <taxon>Actinomycetota</taxon>
        <taxon>Actinomycetes</taxon>
        <taxon>Micromonosporales</taxon>
        <taxon>Micromonosporaceae</taxon>
        <taxon>Micromonospora</taxon>
    </lineage>
</organism>
<dbReference type="Gene3D" id="2.120.10.30">
    <property type="entry name" value="TolB, C-terminal domain"/>
    <property type="match status" value="1"/>
</dbReference>
<dbReference type="InterPro" id="IPR011659">
    <property type="entry name" value="WD40"/>
</dbReference>
<keyword evidence="2" id="KW-0732">Signal</keyword>
<feature type="compositionally biased region" description="Low complexity" evidence="1">
    <location>
        <begin position="623"/>
        <end position="642"/>
    </location>
</feature>
<evidence type="ECO:0000313" key="4">
    <source>
        <dbReference type="Proteomes" id="UP000198221"/>
    </source>
</evidence>
<dbReference type="Pfam" id="PF07676">
    <property type="entry name" value="PD40"/>
    <property type="match status" value="3"/>
</dbReference>
<reference evidence="4" key="1">
    <citation type="submission" date="2016-06" db="EMBL/GenBank/DDBJ databases">
        <authorList>
            <person name="Varghese N."/>
            <person name="Submissions Spin"/>
        </authorList>
    </citation>
    <scope>NUCLEOTIDE SEQUENCE [LARGE SCALE GENOMIC DNA]</scope>
    <source>
        <strain evidence="4">DSM 43819</strain>
    </source>
</reference>
<dbReference type="OrthoDB" id="9808778at2"/>
<evidence type="ECO:0000256" key="2">
    <source>
        <dbReference type="SAM" id="SignalP"/>
    </source>
</evidence>
<feature type="chain" id="PRO_5008718008" evidence="2">
    <location>
        <begin position="34"/>
        <end position="659"/>
    </location>
</feature>
<keyword evidence="4" id="KW-1185">Reference proteome</keyword>
<dbReference type="InterPro" id="IPR051922">
    <property type="entry name" value="Bact_Sporulation_Assoc"/>
</dbReference>
<feature type="region of interest" description="Disordered" evidence="1">
    <location>
        <begin position="622"/>
        <end position="642"/>
    </location>
</feature>
<proteinExistence type="predicted"/>
<dbReference type="Gene3D" id="3.40.50.12090">
    <property type="match status" value="1"/>
</dbReference>
<evidence type="ECO:0000256" key="1">
    <source>
        <dbReference type="SAM" id="MobiDB-lite"/>
    </source>
</evidence>
<dbReference type="PANTHER" id="PTHR30032:SF8">
    <property type="entry name" value="GERMINATION-SPECIFIC N-ACETYLMURAMOYL-L-ALANINE AMIDASE"/>
    <property type="match status" value="1"/>
</dbReference>
<dbReference type="Proteomes" id="UP000198221">
    <property type="component" value="Chromosome I"/>
</dbReference>
<dbReference type="AlphaFoldDB" id="A0A1C5HT23"/>
<dbReference type="Pfam" id="PF04122">
    <property type="entry name" value="CW_binding_2"/>
    <property type="match status" value="3"/>
</dbReference>
<dbReference type="InterPro" id="IPR007253">
    <property type="entry name" value="Cell_wall-bd_2"/>
</dbReference>
<dbReference type="RefSeq" id="WP_157746302.1">
    <property type="nucleotide sequence ID" value="NZ_LT607754.1"/>
</dbReference>
<gene>
    <name evidence="3" type="ORF">GA0070613_1777</name>
</gene>
<dbReference type="EMBL" id="LT607754">
    <property type="protein sequence ID" value="SCG49159.1"/>
    <property type="molecule type" value="Genomic_DNA"/>
</dbReference>
<accession>A0A1C5HT23</accession>
<evidence type="ECO:0000313" key="3">
    <source>
        <dbReference type="EMBL" id="SCG49159.1"/>
    </source>
</evidence>
<dbReference type="InterPro" id="IPR011042">
    <property type="entry name" value="6-blade_b-propeller_TolB-like"/>
</dbReference>
<feature type="signal peptide" evidence="2">
    <location>
        <begin position="1"/>
        <end position="33"/>
    </location>
</feature>
<sequence>MPRTNFRRRSATCATLLAVGATTVFGGAGVANASHSATNSLLTASDGTAYITMNNGVRLQAEGYTVTDAAWSPDGSRAVFVTDDGDIATIRWNDGSSIYSIANPDPGSQRANPEWVGNGSSVVWAAKSAGSPWRIEQSVSAYGSDITTRSPNDGRHYLDPDTGDGQRIVVQRQADDGNGNPTGTPEIGFLDGSTWTRITTDAASPTLSPDGKRVAFVRSGQIWSSDLTGGDLVQVTYTAGERDDPAWSPDGGIIAFRQGSQVAWAAADGSWTGVPNVVSGLSGMPECQPRNQNRVVRLSGADRYGTTSAISQSHWASANSTTDQRARAQAVVLSRSDTFADALGGSALAAAKQGPLLMTPPTALQPAIATEMRRVLAPGGTVYLLGSAGALSTTVEQQVKALGFTTVRIAGADRFGTSVAIANAVDPAPDMVLAATGMNFPDALAAGAAAGAQNLPGKGSSAVVVLTNDDKLPPATKTYLDGLSADSAVVGVGLQGATATEPYGAIPLYGDSRFETALLTAWAFFGGENHVGVATGMNWPDALAGGALMASLDGPLILAPGTADSLGPEVEELATEFSGSLHTGLVFGSAAVVNDVQADGLGRFLSGPAGYVATANATDVGLPTAGTTAQRTTAAPAPELRTAADVADAAKAAQRRLAE</sequence>
<dbReference type="PANTHER" id="PTHR30032">
    <property type="entry name" value="N-ACETYLMURAMOYL-L-ALANINE AMIDASE-RELATED"/>
    <property type="match status" value="1"/>
</dbReference>